<dbReference type="GO" id="GO:0005739">
    <property type="term" value="C:mitochondrion"/>
    <property type="evidence" value="ECO:0007669"/>
    <property type="project" value="TreeGrafter"/>
</dbReference>
<evidence type="ECO:0000259" key="8">
    <source>
        <dbReference type="PROSITE" id="PS51384"/>
    </source>
</evidence>
<feature type="binding site" evidence="6">
    <location>
        <position position="278"/>
    </location>
    <ligand>
        <name>FAD</name>
        <dbReference type="ChEBI" id="CHEBI:57692"/>
    </ligand>
</feature>
<name>A0AAD7QSZ6_9ASCO</name>
<feature type="binding site" evidence="6">
    <location>
        <position position="280"/>
    </location>
    <ligand>
        <name>FAD</name>
        <dbReference type="ChEBI" id="CHEBI:57692"/>
    </ligand>
</feature>
<evidence type="ECO:0000313" key="9">
    <source>
        <dbReference type="EMBL" id="KAJ8100771.1"/>
    </source>
</evidence>
<evidence type="ECO:0000256" key="7">
    <source>
        <dbReference type="SAM" id="Phobius"/>
    </source>
</evidence>
<proteinExistence type="inferred from homology"/>
<dbReference type="Gene3D" id="3.40.50.80">
    <property type="entry name" value="Nucleotide-binding domain of ferredoxin-NADP reductase (FNR) module"/>
    <property type="match status" value="1"/>
</dbReference>
<protein>
    <recommendedName>
        <fullName evidence="8">FAD-binding FR-type domain-containing protein</fullName>
    </recommendedName>
</protein>
<keyword evidence="7" id="KW-0472">Membrane</keyword>
<dbReference type="PANTHER" id="PTHR19370">
    <property type="entry name" value="NADH-CYTOCHROME B5 REDUCTASE"/>
    <property type="match status" value="1"/>
</dbReference>
<reference evidence="9" key="1">
    <citation type="submission" date="2023-03" db="EMBL/GenBank/DDBJ databases">
        <title>Near-Complete genome sequence of Lipomyces tetrasporous NRRL Y-64009, an oleaginous yeast capable of growing on lignocellulosic hydrolysates.</title>
        <authorList>
            <consortium name="Lawrence Berkeley National Laboratory"/>
            <person name="Jagtap S.S."/>
            <person name="Liu J.-J."/>
            <person name="Walukiewicz H.E."/>
            <person name="Pangilinan J."/>
            <person name="Lipzen A."/>
            <person name="Ahrendt S."/>
            <person name="Koriabine M."/>
            <person name="Cobaugh K."/>
            <person name="Salamov A."/>
            <person name="Yoshinaga Y."/>
            <person name="Ng V."/>
            <person name="Daum C."/>
            <person name="Grigoriev I.V."/>
            <person name="Slininger P.J."/>
            <person name="Dien B.S."/>
            <person name="Jin Y.-S."/>
            <person name="Rao C.V."/>
        </authorList>
    </citation>
    <scope>NUCLEOTIDE SEQUENCE</scope>
    <source>
        <strain evidence="9">NRRL Y-64009</strain>
    </source>
</reference>
<dbReference type="RefSeq" id="XP_056044221.1">
    <property type="nucleotide sequence ID" value="XM_056189304.1"/>
</dbReference>
<evidence type="ECO:0000256" key="6">
    <source>
        <dbReference type="PIRSR" id="PIRSR601834-1"/>
    </source>
</evidence>
<dbReference type="InterPro" id="IPR017927">
    <property type="entry name" value="FAD-bd_FR_type"/>
</dbReference>
<keyword evidence="10" id="KW-1185">Reference proteome</keyword>
<dbReference type="SUPFAM" id="SSF52343">
    <property type="entry name" value="Ferredoxin reductase-like, C-terminal NADP-linked domain"/>
    <property type="match status" value="1"/>
</dbReference>
<evidence type="ECO:0000256" key="3">
    <source>
        <dbReference type="ARBA" id="ARBA00022630"/>
    </source>
</evidence>
<evidence type="ECO:0000256" key="2">
    <source>
        <dbReference type="ARBA" id="ARBA00006105"/>
    </source>
</evidence>
<keyword evidence="7" id="KW-0812">Transmembrane</keyword>
<accession>A0AAD7QSZ6</accession>
<comment type="caution">
    <text evidence="9">The sequence shown here is derived from an EMBL/GenBank/DDBJ whole genome shotgun (WGS) entry which is preliminary data.</text>
</comment>
<dbReference type="EMBL" id="JARPMG010000005">
    <property type="protein sequence ID" value="KAJ8100771.1"/>
    <property type="molecule type" value="Genomic_DNA"/>
</dbReference>
<comment type="similarity">
    <text evidence="2">Belongs to the flavoprotein pyridine nucleotide cytochrome reductase family.</text>
</comment>
<keyword evidence="4 6" id="KW-0274">FAD</keyword>
<organism evidence="9 10">
    <name type="scientific">Lipomyces tetrasporus</name>
    <dbReference type="NCBI Taxonomy" id="54092"/>
    <lineage>
        <taxon>Eukaryota</taxon>
        <taxon>Fungi</taxon>
        <taxon>Dikarya</taxon>
        <taxon>Ascomycota</taxon>
        <taxon>Saccharomycotina</taxon>
        <taxon>Lipomycetes</taxon>
        <taxon>Lipomycetales</taxon>
        <taxon>Lipomycetaceae</taxon>
        <taxon>Lipomyces</taxon>
    </lineage>
</organism>
<feature type="binding site" evidence="6">
    <location>
        <position position="287"/>
    </location>
    <ligand>
        <name>FAD</name>
        <dbReference type="ChEBI" id="CHEBI:57692"/>
    </ligand>
</feature>
<feature type="domain" description="FAD-binding FR-type" evidence="8">
    <location>
        <begin position="142"/>
        <end position="312"/>
    </location>
</feature>
<keyword evidence="5" id="KW-0560">Oxidoreductase</keyword>
<dbReference type="PANTHER" id="PTHR19370:SF189">
    <property type="entry name" value="CYTOCHROME C MITOCHONDRIAL IMPORT FACTOR CYC2"/>
    <property type="match status" value="1"/>
</dbReference>
<evidence type="ECO:0000313" key="10">
    <source>
        <dbReference type="Proteomes" id="UP001217417"/>
    </source>
</evidence>
<dbReference type="InterPro" id="IPR039261">
    <property type="entry name" value="FNR_nucleotide-bd"/>
</dbReference>
<dbReference type="AlphaFoldDB" id="A0AAD7QSZ6"/>
<sequence>MPHLYLSICRLSLKRQSYSCTILTRHFVTTRYRLKNSDDNAKPNSESSELEITDNTIIPRSPYKRLTFEPPRLPNRPYSDIKTISTNGPDAPFKSRGRLKRHLALFLGLGTSIWLMWVVKTIFFTEKVDPADAASAPALDSQSFSTFVLTHRQEVGRDCVILELSPPWEKVRHLQERRTKYKVEEDPRDPIGAGDPGIAGYWDASRVWSVEIKQPDLQISRKYTPLPMYYVLGLKPVAEEVATDVESEKEIKKMQLERTALLRMVGENESDEAKLVVLVKKYDDGEVSRWLYSRPVGSRIQLRGPHKETELPTSVHPRSITNLKRRYQEHKAEDTPTLRRPMLDNPSKMPPELHPGTRDIVFFAGGTGIAPALQLLLSKNPIPGKMILHYSVQDKKDIVLARFLYFLEKTGRAEVHYHIDSEGTALKAKDIPNPWTEKNEAMSRKFKNTETETWDVQQYKSAVELHDAQVKKYRGKLSSKPVYTMVCGPEAYVEYVAGKRPDVTTVSAKMGLSHPVTDESDQGKVGGLLAKKGWDETNVFKL</sequence>
<keyword evidence="7" id="KW-1133">Transmembrane helix</keyword>
<comment type="cofactor">
    <cofactor evidence="1 6">
        <name>FAD</name>
        <dbReference type="ChEBI" id="CHEBI:57692"/>
    </cofactor>
</comment>
<dbReference type="PROSITE" id="PS51384">
    <property type="entry name" value="FAD_FR"/>
    <property type="match status" value="1"/>
</dbReference>
<feature type="binding site" evidence="6">
    <location>
        <position position="288"/>
    </location>
    <ligand>
        <name>FAD</name>
        <dbReference type="ChEBI" id="CHEBI:57692"/>
    </ligand>
</feature>
<gene>
    <name evidence="9" type="ORF">POJ06DRAFT_268350</name>
</gene>
<evidence type="ECO:0000256" key="4">
    <source>
        <dbReference type="ARBA" id="ARBA00022827"/>
    </source>
</evidence>
<feature type="transmembrane region" description="Helical" evidence="7">
    <location>
        <begin position="103"/>
        <end position="123"/>
    </location>
</feature>
<dbReference type="GeneID" id="80884470"/>
<dbReference type="InterPro" id="IPR001834">
    <property type="entry name" value="CBR-like"/>
</dbReference>
<dbReference type="GO" id="GO:0016491">
    <property type="term" value="F:oxidoreductase activity"/>
    <property type="evidence" value="ECO:0007669"/>
    <property type="project" value="UniProtKB-KW"/>
</dbReference>
<dbReference type="Gene3D" id="2.40.30.10">
    <property type="entry name" value="Translation factors"/>
    <property type="match status" value="1"/>
</dbReference>
<keyword evidence="3 6" id="KW-0285">Flavoprotein</keyword>
<dbReference type="SUPFAM" id="SSF63380">
    <property type="entry name" value="Riboflavin synthase domain-like"/>
    <property type="match status" value="1"/>
</dbReference>
<evidence type="ECO:0000256" key="1">
    <source>
        <dbReference type="ARBA" id="ARBA00001974"/>
    </source>
</evidence>
<dbReference type="Proteomes" id="UP001217417">
    <property type="component" value="Unassembled WGS sequence"/>
</dbReference>
<dbReference type="InterPro" id="IPR017938">
    <property type="entry name" value="Riboflavin_synthase-like_b-brl"/>
</dbReference>
<evidence type="ECO:0000256" key="5">
    <source>
        <dbReference type="ARBA" id="ARBA00023002"/>
    </source>
</evidence>